<sequence length="109" mass="12976">MVLQGSIYDSTENLSNQGSLEKHFLKEFFKEPINVPQRTFKPGFFNEPFPLRVLLRTYKCASKNCQNVSLRHHLWFHKEPFQPGFSKEPFPQRILQRTYKGVLNEKKVY</sequence>
<protein>
    <submittedName>
        <fullName evidence="1">Uncharacterized protein</fullName>
    </submittedName>
</protein>
<dbReference type="Proteomes" id="UP000314294">
    <property type="component" value="Unassembled WGS sequence"/>
</dbReference>
<dbReference type="EMBL" id="SRLO01015528">
    <property type="protein sequence ID" value="TNN24385.1"/>
    <property type="molecule type" value="Genomic_DNA"/>
</dbReference>
<proteinExistence type="predicted"/>
<keyword evidence="2" id="KW-1185">Reference proteome</keyword>
<evidence type="ECO:0000313" key="1">
    <source>
        <dbReference type="EMBL" id="TNN24385.1"/>
    </source>
</evidence>
<organism evidence="1 2">
    <name type="scientific">Liparis tanakae</name>
    <name type="common">Tanaka's snailfish</name>
    <dbReference type="NCBI Taxonomy" id="230148"/>
    <lineage>
        <taxon>Eukaryota</taxon>
        <taxon>Metazoa</taxon>
        <taxon>Chordata</taxon>
        <taxon>Craniata</taxon>
        <taxon>Vertebrata</taxon>
        <taxon>Euteleostomi</taxon>
        <taxon>Actinopterygii</taxon>
        <taxon>Neopterygii</taxon>
        <taxon>Teleostei</taxon>
        <taxon>Neoteleostei</taxon>
        <taxon>Acanthomorphata</taxon>
        <taxon>Eupercaria</taxon>
        <taxon>Perciformes</taxon>
        <taxon>Cottioidei</taxon>
        <taxon>Cottales</taxon>
        <taxon>Liparidae</taxon>
        <taxon>Liparis</taxon>
    </lineage>
</organism>
<name>A0A4Z2E6I4_9TELE</name>
<gene>
    <name evidence="1" type="ORF">EYF80_065490</name>
</gene>
<comment type="caution">
    <text evidence="1">The sequence shown here is derived from an EMBL/GenBank/DDBJ whole genome shotgun (WGS) entry which is preliminary data.</text>
</comment>
<dbReference type="AlphaFoldDB" id="A0A4Z2E6I4"/>
<reference evidence="1 2" key="1">
    <citation type="submission" date="2019-03" db="EMBL/GenBank/DDBJ databases">
        <title>First draft genome of Liparis tanakae, snailfish: a comprehensive survey of snailfish specific genes.</title>
        <authorList>
            <person name="Kim W."/>
            <person name="Song I."/>
            <person name="Jeong J.-H."/>
            <person name="Kim D."/>
            <person name="Kim S."/>
            <person name="Ryu S."/>
            <person name="Song J.Y."/>
            <person name="Lee S.K."/>
        </authorList>
    </citation>
    <scope>NUCLEOTIDE SEQUENCE [LARGE SCALE GENOMIC DNA]</scope>
    <source>
        <tissue evidence="1">Muscle</tissue>
    </source>
</reference>
<accession>A0A4Z2E6I4</accession>
<evidence type="ECO:0000313" key="2">
    <source>
        <dbReference type="Proteomes" id="UP000314294"/>
    </source>
</evidence>